<reference evidence="3 4" key="1">
    <citation type="submission" date="2024-08" db="EMBL/GenBank/DDBJ databases">
        <authorList>
            <person name="Cucini C."/>
            <person name="Frati F."/>
        </authorList>
    </citation>
    <scope>NUCLEOTIDE SEQUENCE [LARGE SCALE GENOMIC DNA]</scope>
</reference>
<comment type="caution">
    <text evidence="3">The sequence shown here is derived from an EMBL/GenBank/DDBJ whole genome shotgun (WGS) entry which is preliminary data.</text>
</comment>
<sequence length="816" mass="92911">MADTSRPAKRSRVLSLSSTSSMMDQPDPPSVLLRSRIARKMEHVETPPERLDLGYLSRLIFEVDHNVTRLPINLHPPIFETMEDSLAFVYSLLIYAKETEPMDMIHLRCKSQTARLEEKNWNWLIRKSPYFLLPTRTIPYLGLSRANVFGRVMATDQTLVVPGNDKYLLTSLICYVLMVERNVRESRFRFQIILRRDMDLGWGCTRISRYLKKVWKLVISFDHPEVREHMRITAANFPGAEDIALKKRDDAARVQNTSPPGREKSEVVQRIHNLYRTTSDKLEREGRVLQNWRRKEQKLADQLVNVRRTLEDHEKSYRAIETLFGVVEDIHVVGITSLLEYLEMDDGRTIEEFLETRIAAAKRNLEGVGATLLENVNEGEATEFIVKDSSSSGAVANRIPIPFQLITHMKDGSFEKCGGELLLQNLPEIAGGGSADRSSHTGCIYIWISASFRRNLLKSTNPYASASKIFGGGESATWTMVNFEKYQKIGISVTKYVKPPFPDLNGQELSFISKFPPQNQRTYINASPRWFSGYTTPQRATPGEVYRRLPFQVLGKPFWSKSATWEMVNIQKYPKIDGFLVKARHHGPPRGCLSPFPIPGAWKALLEQLRHLSNIKHFPPQNQRTPLKASPRWFSGYRTPPRATPGGVYGRFPFQVLDKLLPGDSASLVMRTPLKASLRWFSGKTTPPWAPPGGLCGRLPFQVLGKPFWSNFGIVVYFEITTSKPRLNSKFANLMSINPTINQARKLSRSPKRNIRHKSPQLKHIKGLEISQGQQLLIIKPIHLNSGIREVSQTGNEDINLKDLKDISFKGLVHGF</sequence>
<keyword evidence="4" id="KW-1185">Reference proteome</keyword>
<gene>
    <name evidence="3" type="ORF">ODALV1_LOCUS24338</name>
</gene>
<evidence type="ECO:0000256" key="2">
    <source>
        <dbReference type="SAM" id="MobiDB-lite"/>
    </source>
</evidence>
<protein>
    <submittedName>
        <fullName evidence="3">Uncharacterized protein</fullName>
    </submittedName>
</protein>
<keyword evidence="1" id="KW-0175">Coiled coil</keyword>
<feature type="region of interest" description="Disordered" evidence="2">
    <location>
        <begin position="1"/>
        <end position="29"/>
    </location>
</feature>
<dbReference type="EMBL" id="CAXLJM020000090">
    <property type="protein sequence ID" value="CAL8131818.1"/>
    <property type="molecule type" value="Genomic_DNA"/>
</dbReference>
<feature type="coiled-coil region" evidence="1">
    <location>
        <begin position="289"/>
        <end position="316"/>
    </location>
</feature>
<dbReference type="Proteomes" id="UP001642540">
    <property type="component" value="Unassembled WGS sequence"/>
</dbReference>
<evidence type="ECO:0000256" key="1">
    <source>
        <dbReference type="SAM" id="Coils"/>
    </source>
</evidence>
<evidence type="ECO:0000313" key="3">
    <source>
        <dbReference type="EMBL" id="CAL8131818.1"/>
    </source>
</evidence>
<name>A0ABP1RNT2_9HEXA</name>
<proteinExistence type="predicted"/>
<evidence type="ECO:0000313" key="4">
    <source>
        <dbReference type="Proteomes" id="UP001642540"/>
    </source>
</evidence>
<accession>A0ABP1RNT2</accession>
<organism evidence="3 4">
    <name type="scientific">Orchesella dallaii</name>
    <dbReference type="NCBI Taxonomy" id="48710"/>
    <lineage>
        <taxon>Eukaryota</taxon>
        <taxon>Metazoa</taxon>
        <taxon>Ecdysozoa</taxon>
        <taxon>Arthropoda</taxon>
        <taxon>Hexapoda</taxon>
        <taxon>Collembola</taxon>
        <taxon>Entomobryomorpha</taxon>
        <taxon>Entomobryoidea</taxon>
        <taxon>Orchesellidae</taxon>
        <taxon>Orchesellinae</taxon>
        <taxon>Orchesella</taxon>
    </lineage>
</organism>